<evidence type="ECO:0000313" key="6">
    <source>
        <dbReference type="Proteomes" id="UP000181951"/>
    </source>
</evidence>
<evidence type="ECO:0000259" key="4">
    <source>
        <dbReference type="Pfam" id="PF12849"/>
    </source>
</evidence>
<dbReference type="EMBL" id="FODD01000021">
    <property type="protein sequence ID" value="SEO26706.1"/>
    <property type="molecule type" value="Genomic_DNA"/>
</dbReference>
<organism evidence="5 6">
    <name type="scientific">Actinacidiphila rubida</name>
    <dbReference type="NCBI Taxonomy" id="310780"/>
    <lineage>
        <taxon>Bacteria</taxon>
        <taxon>Bacillati</taxon>
        <taxon>Actinomycetota</taxon>
        <taxon>Actinomycetes</taxon>
        <taxon>Kitasatosporales</taxon>
        <taxon>Streptomycetaceae</taxon>
        <taxon>Actinacidiphila</taxon>
    </lineage>
</organism>
<evidence type="ECO:0000256" key="3">
    <source>
        <dbReference type="SAM" id="Phobius"/>
    </source>
</evidence>
<keyword evidence="1" id="KW-0732">Signal</keyword>
<sequence>MNVPWEITLAVLGLVVPVVAALYEFAFNGRKRLGYRVQMDTTVTDLVHSEYAGALQQLRMQDGRALVDPSFVLLRVENNGVTNIDTGDYARLDHDRVGITVEFPGRKVAGMVVTEVSADFLRDSFGPESGLRFDAGTIYLPRVPMNRGAHYKVLAALESTSEPTGGRRTEFDDPRVSGGIKGGVGSGQIRETQSRTGTSRAAVAMVLFLAAVITAQLVVSLTKDTTAAPLDCASGTLTLSGSTAFAPVLREASAAYHRTCPKAAITVTPDTSGVGVDDLDAAGRKEGAGTPPIIAFSDGPKDSGHPQVLQRPMGFLLFTLVVNKDAGVQDLGVDDIRRLYAGKITNWRQLRGDDVPVRLVSRDSGSGTRRAFETRLLGGALEPGENSSDCETPSGTGGTGVIRCRRSTTDALLDTVAATPGALGYSELGSASARHDLLTVRIGGQPASLAAADSHAYPFWATEYAYTYGEPPAQSLTASFLRYLTDQVGQDIIRAHGDRPCADLANPVVCRPS</sequence>
<accession>A0A1H8NAZ7</accession>
<feature type="transmembrane region" description="Helical" evidence="3">
    <location>
        <begin position="201"/>
        <end position="219"/>
    </location>
</feature>
<gene>
    <name evidence="5" type="ORF">SAMN05216267_1021123</name>
</gene>
<keyword evidence="6" id="KW-1185">Reference proteome</keyword>
<protein>
    <submittedName>
        <fullName evidence="5">Phosphate ABC transporter substrate-binding protein, PhoT family</fullName>
    </submittedName>
</protein>
<keyword evidence="3" id="KW-0812">Transmembrane</keyword>
<evidence type="ECO:0000256" key="1">
    <source>
        <dbReference type="ARBA" id="ARBA00022729"/>
    </source>
</evidence>
<feature type="region of interest" description="Disordered" evidence="2">
    <location>
        <begin position="162"/>
        <end position="193"/>
    </location>
</feature>
<reference evidence="5 6" key="1">
    <citation type="submission" date="2016-10" db="EMBL/GenBank/DDBJ databases">
        <authorList>
            <person name="de Groot N.N."/>
        </authorList>
    </citation>
    <scope>NUCLEOTIDE SEQUENCE [LARGE SCALE GENOMIC DNA]</scope>
    <source>
        <strain evidence="5 6">CGMCC 4.2026</strain>
    </source>
</reference>
<dbReference type="SUPFAM" id="SSF53850">
    <property type="entry name" value="Periplasmic binding protein-like II"/>
    <property type="match status" value="1"/>
</dbReference>
<dbReference type="STRING" id="310780.SAMN05216267_1021123"/>
<feature type="domain" description="PBP" evidence="4">
    <location>
        <begin position="228"/>
        <end position="486"/>
    </location>
</feature>
<evidence type="ECO:0000313" key="5">
    <source>
        <dbReference type="EMBL" id="SEO26706.1"/>
    </source>
</evidence>
<dbReference type="AlphaFoldDB" id="A0A1H8NAZ7"/>
<feature type="compositionally biased region" description="Basic and acidic residues" evidence="2">
    <location>
        <begin position="165"/>
        <end position="175"/>
    </location>
</feature>
<keyword evidence="3" id="KW-1133">Transmembrane helix</keyword>
<dbReference type="PANTHER" id="PTHR30570">
    <property type="entry name" value="PERIPLASMIC PHOSPHATE BINDING COMPONENT OF PHOSPHATE ABC TRANSPORTER"/>
    <property type="match status" value="1"/>
</dbReference>
<dbReference type="RefSeq" id="WP_075017371.1">
    <property type="nucleotide sequence ID" value="NZ_FODD01000021.1"/>
</dbReference>
<dbReference type="Pfam" id="PF12849">
    <property type="entry name" value="PBP_like_2"/>
    <property type="match status" value="1"/>
</dbReference>
<feature type="transmembrane region" description="Helical" evidence="3">
    <location>
        <begin position="6"/>
        <end position="26"/>
    </location>
</feature>
<dbReference type="InterPro" id="IPR024370">
    <property type="entry name" value="PBP_domain"/>
</dbReference>
<dbReference type="Proteomes" id="UP000181951">
    <property type="component" value="Unassembled WGS sequence"/>
</dbReference>
<dbReference type="Gene3D" id="3.40.190.10">
    <property type="entry name" value="Periplasmic binding protein-like II"/>
    <property type="match status" value="2"/>
</dbReference>
<proteinExistence type="predicted"/>
<dbReference type="InterPro" id="IPR050811">
    <property type="entry name" value="Phosphate_ABC_transporter"/>
</dbReference>
<evidence type="ECO:0000256" key="2">
    <source>
        <dbReference type="SAM" id="MobiDB-lite"/>
    </source>
</evidence>
<name>A0A1H8NAZ7_9ACTN</name>
<dbReference type="PANTHER" id="PTHR30570:SF1">
    <property type="entry name" value="PHOSPHATE-BINDING PROTEIN PSTS"/>
    <property type="match status" value="1"/>
</dbReference>
<keyword evidence="3" id="KW-0472">Membrane</keyword>